<dbReference type="GO" id="GO:0000978">
    <property type="term" value="F:RNA polymerase II cis-regulatory region sequence-specific DNA binding"/>
    <property type="evidence" value="ECO:0007669"/>
    <property type="project" value="TreeGrafter"/>
</dbReference>
<evidence type="ECO:0000256" key="2">
    <source>
        <dbReference type="ARBA" id="ARBA00023015"/>
    </source>
</evidence>
<dbReference type="EMBL" id="SKCS01000087">
    <property type="protein sequence ID" value="TNN17784.1"/>
    <property type="molecule type" value="Genomic_DNA"/>
</dbReference>
<dbReference type="InterPro" id="IPR038096">
    <property type="entry name" value="TEA/ATTS_sf"/>
</dbReference>
<evidence type="ECO:0000259" key="7">
    <source>
        <dbReference type="PROSITE" id="PS51088"/>
    </source>
</evidence>
<keyword evidence="9" id="KW-1185">Reference proteome</keyword>
<evidence type="ECO:0000256" key="4">
    <source>
        <dbReference type="ARBA" id="ARBA00023242"/>
    </source>
</evidence>
<feature type="compositionally biased region" description="Basic and acidic residues" evidence="6">
    <location>
        <begin position="394"/>
        <end position="407"/>
    </location>
</feature>
<dbReference type="Pfam" id="PF01285">
    <property type="entry name" value="TEA"/>
    <property type="match status" value="1"/>
</dbReference>
<keyword evidence="3" id="KW-0804">Transcription</keyword>
<comment type="subcellular location">
    <subcellularLocation>
        <location evidence="1">Nucleus</location>
    </subcellularLocation>
</comment>
<dbReference type="GO" id="GO:0048568">
    <property type="term" value="P:embryonic organ development"/>
    <property type="evidence" value="ECO:0007669"/>
    <property type="project" value="TreeGrafter"/>
</dbReference>
<dbReference type="GO" id="GO:0005667">
    <property type="term" value="C:transcription regulator complex"/>
    <property type="evidence" value="ECO:0007669"/>
    <property type="project" value="TreeGrafter"/>
</dbReference>
<dbReference type="InterPro" id="IPR050937">
    <property type="entry name" value="TEC1_TEAD_TF"/>
</dbReference>
<dbReference type="SMART" id="SM00426">
    <property type="entry name" value="TEA"/>
    <property type="match status" value="1"/>
</dbReference>
<dbReference type="GO" id="GO:0000981">
    <property type="term" value="F:DNA-binding transcription factor activity, RNA polymerase II-specific"/>
    <property type="evidence" value="ECO:0007669"/>
    <property type="project" value="TreeGrafter"/>
</dbReference>
<feature type="compositionally biased region" description="Low complexity" evidence="6">
    <location>
        <begin position="581"/>
        <end position="590"/>
    </location>
</feature>
<evidence type="ECO:0000256" key="1">
    <source>
        <dbReference type="ARBA" id="ARBA00004123"/>
    </source>
</evidence>
<dbReference type="STRING" id="6182.A0A4Z2DMK0"/>
<dbReference type="Gene3D" id="6.10.20.40">
    <property type="entry name" value="TEA/ATTS domain"/>
    <property type="match status" value="1"/>
</dbReference>
<dbReference type="GO" id="GO:0035329">
    <property type="term" value="P:hippo signaling"/>
    <property type="evidence" value="ECO:0007669"/>
    <property type="project" value="TreeGrafter"/>
</dbReference>
<feature type="compositionally biased region" description="Polar residues" evidence="6">
    <location>
        <begin position="443"/>
        <end position="456"/>
    </location>
</feature>
<dbReference type="InterPro" id="IPR000818">
    <property type="entry name" value="TEA/ATTS_dom"/>
</dbReference>
<feature type="region of interest" description="Disordered" evidence="6">
    <location>
        <begin position="575"/>
        <end position="603"/>
    </location>
</feature>
<feature type="compositionally biased region" description="Polar residues" evidence="6">
    <location>
        <begin position="138"/>
        <end position="148"/>
    </location>
</feature>
<protein>
    <submittedName>
        <fullName evidence="8">Transcriptional enhancer factor TEF-1</fullName>
    </submittedName>
</protein>
<evidence type="ECO:0000313" key="8">
    <source>
        <dbReference type="EMBL" id="TNN17784.1"/>
    </source>
</evidence>
<evidence type="ECO:0000256" key="3">
    <source>
        <dbReference type="ARBA" id="ARBA00023163"/>
    </source>
</evidence>
<evidence type="ECO:0000313" key="9">
    <source>
        <dbReference type="Proteomes" id="UP000311919"/>
    </source>
</evidence>
<dbReference type="PANTHER" id="PTHR11834:SF4">
    <property type="entry name" value="TRANSCRIPTIONAL ENHANCER FACTOR TEF-1"/>
    <property type="match status" value="1"/>
</dbReference>
<sequence>MEVCKGKAAFLIPNLTSAAAVIAATTDNNYSSSDGDSIPTKISNINNNNNNNNINGDHSNGGNSLLNVSETISKHDMDEDLRSVKMYINKSLTESTPIKSPLSLHLENPEITSEHLIDSSNHVPQQQQQHRLHHHLNSKLQRSPSSLNSGLTIPSVMSTVSNGSFYCNSINVNSSHQIRSGKRPAPTTPKRLSTNSTDFHFDDDCGSNSGSDIDAHENSSSTDVEGVWSMDIEQCFQEALAIYPPCGRRKIILSEEGKMYGRNELIARYIYQHTGKIRSRKQVSSHIQVLARRKSKELQAQIKDPDTKQRAIMHLSMLSSAQIVSASVLGSKTLPLNSASSGLPITSAGIHCATNDGKTNNVKMSNLQSLNMTNGRNDMHSMITENIVTKRSPRINELHSDNREAKNKTNGLYPENLHKYSSSTLINNNSQNNITSSNKNSFKGKSQETSTYSSSIQDGKTVHYNSINLTPSSQSTLAHLLPINSSLPPYSFDMRHQAAMMNSNGSPLSYPYEAFLALRSQHQSNLSSRHLDTLDLHDKLLRSDANKQQQQHQQQEVESQQLNFPLALDNLMVTDSKDHQSQSSSPSAPSLMSNNHSQSIPTTTNSSVLLSNFQPDGLFLVKTSIGQLIYCPSNQYNNSNCIPQKMNGANTNNDSSISSSNCSSISSLSSVPSFPSTLSMPNPLDSSLTTAAPASAAVAMAAAHVAAVAAYEQQCTSSSSISWPRNSLLSPSQQNSVLSARSNTNILSSTVVSKQIPVLMGQLKVNHAHHDDDYNDVVTGKQLNDDGAIIYYKKFLIL</sequence>
<keyword evidence="2" id="KW-0805">Transcription regulation</keyword>
<feature type="region of interest" description="Disordered" evidence="6">
    <location>
        <begin position="176"/>
        <end position="220"/>
    </location>
</feature>
<accession>A0A4Z2DMK0</accession>
<comment type="caution">
    <text evidence="8">The sequence shown here is derived from an EMBL/GenBank/DDBJ whole genome shotgun (WGS) entry which is preliminary data.</text>
</comment>
<evidence type="ECO:0000256" key="6">
    <source>
        <dbReference type="SAM" id="MobiDB-lite"/>
    </source>
</evidence>
<feature type="domain" description="TEA" evidence="7">
    <location>
        <begin position="221"/>
        <end position="297"/>
    </location>
</feature>
<proteinExistence type="predicted"/>
<feature type="compositionally biased region" description="Low complexity" evidence="6">
    <location>
        <begin position="421"/>
        <end position="441"/>
    </location>
</feature>
<feature type="region of interest" description="Disordered" evidence="6">
    <location>
        <begin position="391"/>
        <end position="456"/>
    </location>
</feature>
<feature type="compositionally biased region" description="Polar residues" evidence="6">
    <location>
        <begin position="591"/>
        <end position="603"/>
    </location>
</feature>
<feature type="DNA-binding region" description="TEA" evidence="5">
    <location>
        <begin position="221"/>
        <end position="297"/>
    </location>
</feature>
<organism evidence="8 9">
    <name type="scientific">Schistosoma japonicum</name>
    <name type="common">Blood fluke</name>
    <dbReference type="NCBI Taxonomy" id="6182"/>
    <lineage>
        <taxon>Eukaryota</taxon>
        <taxon>Metazoa</taxon>
        <taxon>Spiralia</taxon>
        <taxon>Lophotrochozoa</taxon>
        <taxon>Platyhelminthes</taxon>
        <taxon>Trematoda</taxon>
        <taxon>Digenea</taxon>
        <taxon>Strigeidida</taxon>
        <taxon>Schistosomatoidea</taxon>
        <taxon>Schistosomatidae</taxon>
        <taxon>Schistosoma</taxon>
    </lineage>
</organism>
<dbReference type="PRINTS" id="PR00065">
    <property type="entry name" value="TEADOMAIN"/>
</dbReference>
<keyword evidence="4" id="KW-0539">Nucleus</keyword>
<dbReference type="PANTHER" id="PTHR11834">
    <property type="entry name" value="TRANSCRIPTIONAL ENHANCER FACTOR TEF RELATED"/>
    <property type="match status" value="1"/>
</dbReference>
<evidence type="ECO:0000256" key="5">
    <source>
        <dbReference type="PROSITE-ProRule" id="PRU00505"/>
    </source>
</evidence>
<gene>
    <name evidence="8" type="ORF">EWB00_010840</name>
</gene>
<dbReference type="OrthoDB" id="10006572at2759"/>
<dbReference type="GO" id="GO:0005634">
    <property type="term" value="C:nucleus"/>
    <property type="evidence" value="ECO:0007669"/>
    <property type="project" value="UniProtKB-SubCell"/>
</dbReference>
<dbReference type="PROSITE" id="PS51088">
    <property type="entry name" value="TEA_2"/>
    <property type="match status" value="1"/>
</dbReference>
<dbReference type="Proteomes" id="UP000311919">
    <property type="component" value="Unassembled WGS sequence"/>
</dbReference>
<dbReference type="AlphaFoldDB" id="A0A4Z2DMK0"/>
<reference evidence="8 9" key="1">
    <citation type="submission" date="2019-03" db="EMBL/GenBank/DDBJ databases">
        <title>An improved genome assembly of the fluke Schistosoma japonicum.</title>
        <authorList>
            <person name="Hu W."/>
            <person name="Luo F."/>
            <person name="Yin M."/>
            <person name="Mo X."/>
            <person name="Sun C."/>
            <person name="Wu Q."/>
            <person name="Zhu B."/>
            <person name="Xiang M."/>
            <person name="Wang J."/>
            <person name="Wang Y."/>
            <person name="Zhang T."/>
            <person name="Xu B."/>
            <person name="Zheng H."/>
            <person name="Feng Z."/>
        </authorList>
    </citation>
    <scope>NUCLEOTIDE SEQUENCE [LARGE SCALE GENOMIC DNA]</scope>
    <source>
        <strain evidence="8">HuSjv2</strain>
        <tissue evidence="8">Worms</tissue>
    </source>
</reference>
<name>A0A4Z2DMK0_SCHJA</name>
<feature type="region of interest" description="Disordered" evidence="6">
    <location>
        <begin position="120"/>
        <end position="148"/>
    </location>
</feature>